<evidence type="ECO:0000256" key="5">
    <source>
        <dbReference type="ARBA" id="ARBA00022679"/>
    </source>
</evidence>
<protein>
    <recommendedName>
        <fullName evidence="12">Fucosyltransferase</fullName>
        <ecNumber evidence="12">2.4.1.-</ecNumber>
    </recommendedName>
</protein>
<dbReference type="FunFam" id="3.40.50.11660:FF:000002">
    <property type="entry name" value="Alpha-(1,3)-fucosyltransferase"/>
    <property type="match status" value="1"/>
</dbReference>
<keyword evidence="5 12" id="KW-0808">Transferase</keyword>
<dbReference type="Gene3D" id="3.40.50.11660">
    <property type="entry name" value="Glycosyl transferase family 10, C-terminal domain"/>
    <property type="match status" value="1"/>
</dbReference>
<keyword evidence="7" id="KW-0735">Signal-anchor</keyword>
<evidence type="ECO:0000256" key="11">
    <source>
        <dbReference type="ARBA" id="ARBA00023180"/>
    </source>
</evidence>
<evidence type="ECO:0000256" key="1">
    <source>
        <dbReference type="ARBA" id="ARBA00004323"/>
    </source>
</evidence>
<dbReference type="InterPro" id="IPR055270">
    <property type="entry name" value="Glyco_tran_10_C"/>
</dbReference>
<dbReference type="Pfam" id="PF00852">
    <property type="entry name" value="Glyco_transf_10"/>
    <property type="match status" value="1"/>
</dbReference>
<dbReference type="GO" id="GO:0008417">
    <property type="term" value="F:fucosyltransferase activity"/>
    <property type="evidence" value="ECO:0007669"/>
    <property type="project" value="UniProtKB-ARBA"/>
</dbReference>
<dbReference type="PANTHER" id="PTHR48438">
    <property type="entry name" value="ALPHA-(1,3)-FUCOSYLTRANSFERASE C-RELATED"/>
    <property type="match status" value="1"/>
</dbReference>
<evidence type="ECO:0000256" key="8">
    <source>
        <dbReference type="ARBA" id="ARBA00022989"/>
    </source>
</evidence>
<dbReference type="Pfam" id="PF17039">
    <property type="entry name" value="Glyco_tran_10_N"/>
    <property type="match status" value="1"/>
</dbReference>
<dbReference type="EMBL" id="JBJQND010000009">
    <property type="protein sequence ID" value="KAL3867140.1"/>
    <property type="molecule type" value="Genomic_DNA"/>
</dbReference>
<accession>A0ABD3VZV3</accession>
<dbReference type="GO" id="GO:0000139">
    <property type="term" value="C:Golgi membrane"/>
    <property type="evidence" value="ECO:0007669"/>
    <property type="project" value="UniProtKB-SubCell"/>
</dbReference>
<keyword evidence="4 12" id="KW-0328">Glycosyltransferase</keyword>
<dbReference type="SUPFAM" id="SSF53756">
    <property type="entry name" value="UDP-Glycosyltransferase/glycogen phosphorylase"/>
    <property type="match status" value="1"/>
</dbReference>
<sequence length="410" mass="48670">MLRIQSQMMKSVPWKKVKRSFISCLIASFIIYIVYQVSSYSLRHQGKKSYTRRFPKIHFSTKSTKRILMWTPFFHVSPDDLARQQKDCLDKCDKKCEVHANKSDVETSDAVLFHLTDLWLDKWKFGTKNLYPLPAKRSPEQVWILMNMEPTTFLFGDMKVLNNIFNWTYWYRRDATVYLSYGGYSDLSYKERMYNANWTLKPRNFYQEKSKSATIGLISDCTDSAQRYRFVDTLKKYMQVDMFGACYGIKCGANSNDPHSCDETVKQYQFYLALENSRCRDYVTEKYWYTLQRHQIPIVNWKQVSPHVVVPNSYINIYDFESPEAAAQYIAKVRDNETLYNSYFDWMSQYSLQEVCSMCRLCQALHDNKMQAQVYSDLKGWVEDDTCPTAGYLSTFKRNFLFWTYHFLGL</sequence>
<gene>
    <name evidence="15" type="ORF">ACJMK2_044363</name>
</gene>
<evidence type="ECO:0000256" key="4">
    <source>
        <dbReference type="ARBA" id="ARBA00022676"/>
    </source>
</evidence>
<dbReference type="AlphaFoldDB" id="A0ABD3VZV3"/>
<dbReference type="InterPro" id="IPR031481">
    <property type="entry name" value="Glyco_tran_10_N"/>
</dbReference>
<dbReference type="PANTHER" id="PTHR48438:SF1">
    <property type="entry name" value="ALPHA-(1,3)-FUCOSYLTRANSFERASE C-RELATED"/>
    <property type="match status" value="1"/>
</dbReference>
<reference evidence="15 16" key="1">
    <citation type="submission" date="2024-11" db="EMBL/GenBank/DDBJ databases">
        <title>Chromosome-level genome assembly of the freshwater bivalve Anodonta woodiana.</title>
        <authorList>
            <person name="Chen X."/>
        </authorList>
    </citation>
    <scope>NUCLEOTIDE SEQUENCE [LARGE SCALE GENOMIC DNA]</scope>
    <source>
        <strain evidence="15">MN2024</strain>
        <tissue evidence="15">Gills</tissue>
    </source>
</reference>
<comment type="similarity">
    <text evidence="3 12">Belongs to the glycosyltransferase 10 family.</text>
</comment>
<comment type="caution">
    <text evidence="15">The sequence shown here is derived from an EMBL/GenBank/DDBJ whole genome shotgun (WGS) entry which is preliminary data.</text>
</comment>
<keyword evidence="16" id="KW-1185">Reference proteome</keyword>
<comment type="pathway">
    <text evidence="2">Protein modification; protein glycosylation.</text>
</comment>
<evidence type="ECO:0000313" key="16">
    <source>
        <dbReference type="Proteomes" id="UP001634394"/>
    </source>
</evidence>
<evidence type="ECO:0000256" key="12">
    <source>
        <dbReference type="RuleBase" id="RU003832"/>
    </source>
</evidence>
<dbReference type="InterPro" id="IPR038577">
    <property type="entry name" value="GT10-like_C_sf"/>
</dbReference>
<evidence type="ECO:0000256" key="7">
    <source>
        <dbReference type="ARBA" id="ARBA00022968"/>
    </source>
</evidence>
<keyword evidence="8" id="KW-1133">Transmembrane helix</keyword>
<comment type="subcellular location">
    <subcellularLocation>
        <location evidence="1">Golgi apparatus membrane</location>
        <topology evidence="1">Single-pass type II membrane protein</topology>
    </subcellularLocation>
    <subcellularLocation>
        <location evidence="12">Golgi apparatus</location>
        <location evidence="12">Golgi stack membrane</location>
        <topology evidence="12">Single-pass type II membrane protein</topology>
    </subcellularLocation>
</comment>
<dbReference type="GO" id="GO:0032580">
    <property type="term" value="C:Golgi cisterna membrane"/>
    <property type="evidence" value="ECO:0007669"/>
    <property type="project" value="UniProtKB-SubCell"/>
</dbReference>
<keyword evidence="10" id="KW-0472">Membrane</keyword>
<dbReference type="InterPro" id="IPR001503">
    <property type="entry name" value="Glyco_trans_10"/>
</dbReference>
<evidence type="ECO:0000259" key="13">
    <source>
        <dbReference type="Pfam" id="PF00852"/>
    </source>
</evidence>
<evidence type="ECO:0000256" key="3">
    <source>
        <dbReference type="ARBA" id="ARBA00008919"/>
    </source>
</evidence>
<feature type="domain" description="Fucosyltransferase N-terminal" evidence="14">
    <location>
        <begin position="63"/>
        <end position="182"/>
    </location>
</feature>
<evidence type="ECO:0000256" key="10">
    <source>
        <dbReference type="ARBA" id="ARBA00023136"/>
    </source>
</evidence>
<evidence type="ECO:0000256" key="6">
    <source>
        <dbReference type="ARBA" id="ARBA00022692"/>
    </source>
</evidence>
<keyword evidence="11" id="KW-0325">Glycoprotein</keyword>
<keyword evidence="6 12" id="KW-0812">Transmembrane</keyword>
<keyword evidence="9 12" id="KW-0333">Golgi apparatus</keyword>
<feature type="domain" description="Fucosyltransferase C-terminal" evidence="13">
    <location>
        <begin position="208"/>
        <end position="381"/>
    </location>
</feature>
<evidence type="ECO:0000256" key="9">
    <source>
        <dbReference type="ARBA" id="ARBA00023034"/>
    </source>
</evidence>
<name>A0ABD3VZV3_SINWO</name>
<dbReference type="Proteomes" id="UP001634394">
    <property type="component" value="Unassembled WGS sequence"/>
</dbReference>
<evidence type="ECO:0000313" key="15">
    <source>
        <dbReference type="EMBL" id="KAL3867140.1"/>
    </source>
</evidence>
<proteinExistence type="inferred from homology"/>
<dbReference type="EC" id="2.4.1.-" evidence="12"/>
<evidence type="ECO:0000256" key="2">
    <source>
        <dbReference type="ARBA" id="ARBA00004922"/>
    </source>
</evidence>
<organism evidence="15 16">
    <name type="scientific">Sinanodonta woodiana</name>
    <name type="common">Chinese pond mussel</name>
    <name type="synonym">Anodonta woodiana</name>
    <dbReference type="NCBI Taxonomy" id="1069815"/>
    <lineage>
        <taxon>Eukaryota</taxon>
        <taxon>Metazoa</taxon>
        <taxon>Spiralia</taxon>
        <taxon>Lophotrochozoa</taxon>
        <taxon>Mollusca</taxon>
        <taxon>Bivalvia</taxon>
        <taxon>Autobranchia</taxon>
        <taxon>Heteroconchia</taxon>
        <taxon>Palaeoheterodonta</taxon>
        <taxon>Unionida</taxon>
        <taxon>Unionoidea</taxon>
        <taxon>Unionidae</taxon>
        <taxon>Unioninae</taxon>
        <taxon>Sinanodonta</taxon>
    </lineage>
</organism>
<evidence type="ECO:0000259" key="14">
    <source>
        <dbReference type="Pfam" id="PF17039"/>
    </source>
</evidence>